<reference evidence="8 9" key="1">
    <citation type="submission" date="2018-12" db="EMBL/GenBank/DDBJ databases">
        <authorList>
            <consortium name="Pathogen Informatics"/>
        </authorList>
    </citation>
    <scope>NUCLEOTIDE SEQUENCE [LARGE SCALE GENOMIC DNA]</scope>
    <source>
        <strain evidence="8 9">NCTC8272</strain>
    </source>
</reference>
<evidence type="ECO:0000256" key="7">
    <source>
        <dbReference type="SAM" id="Phobius"/>
    </source>
</evidence>
<keyword evidence="4 7" id="KW-0812">Transmembrane</keyword>
<proteinExistence type="predicted"/>
<evidence type="ECO:0000313" key="9">
    <source>
        <dbReference type="Proteomes" id="UP000277214"/>
    </source>
</evidence>
<evidence type="ECO:0000313" key="8">
    <source>
        <dbReference type="EMBL" id="VEA33426.1"/>
    </source>
</evidence>
<feature type="transmembrane region" description="Helical" evidence="7">
    <location>
        <begin position="116"/>
        <end position="141"/>
    </location>
</feature>
<accession>A0A447PA64</accession>
<comment type="subcellular location">
    <subcellularLocation>
        <location evidence="1">Cell inner membrane</location>
    </subcellularLocation>
</comment>
<dbReference type="InterPro" id="IPR007498">
    <property type="entry name" value="PqiA-like"/>
</dbReference>
<feature type="transmembrane region" description="Helical" evidence="7">
    <location>
        <begin position="66"/>
        <end position="84"/>
    </location>
</feature>
<keyword evidence="2" id="KW-1003">Cell membrane</keyword>
<organism evidence="8 9">
    <name type="scientific">Salmonella enterica I</name>
    <dbReference type="NCBI Taxonomy" id="59201"/>
    <lineage>
        <taxon>Bacteria</taxon>
        <taxon>Pseudomonadati</taxon>
        <taxon>Pseudomonadota</taxon>
        <taxon>Gammaproteobacteria</taxon>
        <taxon>Enterobacterales</taxon>
        <taxon>Enterobacteriaceae</taxon>
        <taxon>Salmonella</taxon>
    </lineage>
</organism>
<evidence type="ECO:0000256" key="6">
    <source>
        <dbReference type="ARBA" id="ARBA00023136"/>
    </source>
</evidence>
<dbReference type="PANTHER" id="PTHR30462:SF1">
    <property type="entry name" value="INTERMEMBRANE TRANSPORT PROTEIN YEBS"/>
    <property type="match status" value="1"/>
</dbReference>
<dbReference type="Proteomes" id="UP000277214">
    <property type="component" value="Chromosome 1"/>
</dbReference>
<sequence length="200" mass="21974">MALNTSHVTPTKKLTIRSISEALPRSHYQRCPECDMLFSLPEMSAHQSAYCPRCQAKIRDGRDWSLTRLTAMAVTMLLLMPFAWSEPLLHIYLLGVRIDANVMHGIWQMTQQGDPLTAAMVLFCVVGAPLILVFSIAYLWFGSLLGNESASSPADAGKTERVGDAGHLSGRYWRCLYQSAGLCLSAAGHRAFSIRLVGGS</sequence>
<protein>
    <submittedName>
        <fullName evidence="8">Paraquat-inducible protein A</fullName>
    </submittedName>
</protein>
<dbReference type="GO" id="GO:0005886">
    <property type="term" value="C:plasma membrane"/>
    <property type="evidence" value="ECO:0007669"/>
    <property type="project" value="UniProtKB-SubCell"/>
</dbReference>
<keyword evidence="3" id="KW-0997">Cell inner membrane</keyword>
<evidence type="ECO:0000256" key="3">
    <source>
        <dbReference type="ARBA" id="ARBA00022519"/>
    </source>
</evidence>
<dbReference type="EMBL" id="LR134149">
    <property type="protein sequence ID" value="VEA33426.1"/>
    <property type="molecule type" value="Genomic_DNA"/>
</dbReference>
<dbReference type="PANTHER" id="PTHR30462">
    <property type="entry name" value="INTERMEMBRANE TRANSPORT PROTEIN PQIB-RELATED"/>
    <property type="match status" value="1"/>
</dbReference>
<dbReference type="Pfam" id="PF04403">
    <property type="entry name" value="PqiA"/>
    <property type="match status" value="1"/>
</dbReference>
<gene>
    <name evidence="8" type="primary">yebS_2</name>
    <name evidence="8" type="ORF">NCTC8272_01107</name>
</gene>
<dbReference type="InterPro" id="IPR051800">
    <property type="entry name" value="PqiA-PqiB_transport"/>
</dbReference>
<name>A0A447PA64_SALET</name>
<evidence type="ECO:0000256" key="2">
    <source>
        <dbReference type="ARBA" id="ARBA00022475"/>
    </source>
</evidence>
<evidence type="ECO:0000256" key="5">
    <source>
        <dbReference type="ARBA" id="ARBA00022989"/>
    </source>
</evidence>
<keyword evidence="5 7" id="KW-1133">Transmembrane helix</keyword>
<keyword evidence="6 7" id="KW-0472">Membrane</keyword>
<evidence type="ECO:0000256" key="1">
    <source>
        <dbReference type="ARBA" id="ARBA00004533"/>
    </source>
</evidence>
<dbReference type="AlphaFoldDB" id="A0A447PA64"/>
<evidence type="ECO:0000256" key="4">
    <source>
        <dbReference type="ARBA" id="ARBA00022692"/>
    </source>
</evidence>